<dbReference type="STRING" id="880073.Cabys_1515"/>
<dbReference type="InterPro" id="IPR001932">
    <property type="entry name" value="PPM-type_phosphatase-like_dom"/>
</dbReference>
<gene>
    <name evidence="3" type="primary">spoIIE</name>
    <name evidence="3" type="ORF">Cabys_1515</name>
    <name evidence="4" type="ORF">Calab_2678</name>
</gene>
<dbReference type="SUPFAM" id="SSF81606">
    <property type="entry name" value="PP2C-like"/>
    <property type="match status" value="1"/>
</dbReference>
<name>H1XQ36_CALAY</name>
<dbReference type="RefSeq" id="WP_006929574.1">
    <property type="nucleotide sequence ID" value="NZ_CM001402.1"/>
</dbReference>
<feature type="domain" description="PPM-type phosphatase" evidence="2">
    <location>
        <begin position="8"/>
        <end position="231"/>
    </location>
</feature>
<evidence type="ECO:0000313" key="3">
    <source>
        <dbReference type="EMBL" id="APF18264.1"/>
    </source>
</evidence>
<dbReference type="OrthoDB" id="1090916at2"/>
<dbReference type="PANTHER" id="PTHR43156">
    <property type="entry name" value="STAGE II SPORULATION PROTEIN E-RELATED"/>
    <property type="match status" value="1"/>
</dbReference>
<dbReference type="AlphaFoldDB" id="H1XQ36"/>
<organism evidence="4 5">
    <name type="scientific">Caldithrix abyssi DSM 13497</name>
    <dbReference type="NCBI Taxonomy" id="880073"/>
    <lineage>
        <taxon>Bacteria</taxon>
        <taxon>Pseudomonadati</taxon>
        <taxon>Calditrichota</taxon>
        <taxon>Calditrichia</taxon>
        <taxon>Calditrichales</taxon>
        <taxon>Calditrichaceae</taxon>
        <taxon>Caldithrix</taxon>
    </lineage>
</organism>
<dbReference type="Pfam" id="PF07228">
    <property type="entry name" value="SpoIIE"/>
    <property type="match status" value="1"/>
</dbReference>
<dbReference type="EMBL" id="CP018099">
    <property type="protein sequence ID" value="APF18264.1"/>
    <property type="molecule type" value="Genomic_DNA"/>
</dbReference>
<dbReference type="InterPro" id="IPR052016">
    <property type="entry name" value="Bact_Sigma-Reg"/>
</dbReference>
<dbReference type="InParanoid" id="H1XQ36"/>
<dbReference type="KEGG" id="caby:Cabys_1515"/>
<accession>H1XQ36</accession>
<dbReference type="eggNOG" id="COG2208">
    <property type="taxonomic scope" value="Bacteria"/>
</dbReference>
<dbReference type="Proteomes" id="UP000183868">
    <property type="component" value="Chromosome"/>
</dbReference>
<dbReference type="Proteomes" id="UP000004671">
    <property type="component" value="Chromosome"/>
</dbReference>
<reference evidence="4 5" key="1">
    <citation type="submission" date="2011-09" db="EMBL/GenBank/DDBJ databases">
        <title>The permanent draft genome of Caldithrix abyssi DSM 13497.</title>
        <authorList>
            <consortium name="US DOE Joint Genome Institute (JGI-PGF)"/>
            <person name="Lucas S."/>
            <person name="Han J."/>
            <person name="Lapidus A."/>
            <person name="Bruce D."/>
            <person name="Goodwin L."/>
            <person name="Pitluck S."/>
            <person name="Peters L."/>
            <person name="Kyrpides N."/>
            <person name="Mavromatis K."/>
            <person name="Ivanova N."/>
            <person name="Mikhailova N."/>
            <person name="Chertkov O."/>
            <person name="Detter J.C."/>
            <person name="Tapia R."/>
            <person name="Han C."/>
            <person name="Land M."/>
            <person name="Hauser L."/>
            <person name="Markowitz V."/>
            <person name="Cheng J.-F."/>
            <person name="Hugenholtz P."/>
            <person name="Woyke T."/>
            <person name="Wu D."/>
            <person name="Spring S."/>
            <person name="Brambilla E."/>
            <person name="Klenk H.-P."/>
            <person name="Eisen J.A."/>
        </authorList>
    </citation>
    <scope>NUCLEOTIDE SEQUENCE [LARGE SCALE GENOMIC DNA]</scope>
    <source>
        <strain evidence="4 5">DSM 13497</strain>
    </source>
</reference>
<evidence type="ECO:0000313" key="4">
    <source>
        <dbReference type="EMBL" id="EHO42287.1"/>
    </source>
</evidence>
<protein>
    <submittedName>
        <fullName evidence="3 4">Stage II sporulation protein E</fullName>
    </submittedName>
</protein>
<dbReference type="PaxDb" id="880073-Calab_2678"/>
<dbReference type="EMBL" id="CM001402">
    <property type="protein sequence ID" value="EHO42287.1"/>
    <property type="molecule type" value="Genomic_DNA"/>
</dbReference>
<sequence>MTKNDEYFFDVDFFQRCKHHQMAPGDVFFLKKRKTDDRLIAVLSDGLGSGIKANVLATLTATMASNFIYNNYDIKKTAQLIMSTLPVCKVRKISYSTMSIVDIQSNGKVKIAEYDNPEFLLFKNDRPVNVKKEKEEINVNNEKKLFYFCEFNFEPGDRIIIYSDGVVQSGIGKPASPLGWGEDSAQEYIRSILQAAPNISSRELARQVVFKAVQNDDNIPRDDITCAVVYFRKPRRLLLISGPPFDKTKDSYIAEQIKNYPGKKIICGGTTANIIARELKREITVNLNNMDYSLPPPSTMEGVDLVTEGIMTLAKVAELLEKHVNFEVRGATTNPALEIIDLLLQSDIIQFIVGTRINEFHQNPNMPVELGIRRNVIKKIAKLLEEKYFKKTKIDFV</sequence>
<dbReference type="SMART" id="SM00331">
    <property type="entry name" value="PP2C_SIG"/>
    <property type="match status" value="1"/>
</dbReference>
<dbReference type="PANTHER" id="PTHR43156:SF2">
    <property type="entry name" value="STAGE II SPORULATION PROTEIN E"/>
    <property type="match status" value="1"/>
</dbReference>
<evidence type="ECO:0000313" key="6">
    <source>
        <dbReference type="Proteomes" id="UP000183868"/>
    </source>
</evidence>
<keyword evidence="5" id="KW-1185">Reference proteome</keyword>
<dbReference type="HOGENOM" id="CLU_703441_0_0_0"/>
<evidence type="ECO:0000313" key="5">
    <source>
        <dbReference type="Proteomes" id="UP000004671"/>
    </source>
</evidence>
<evidence type="ECO:0000259" key="2">
    <source>
        <dbReference type="SMART" id="SM00331"/>
    </source>
</evidence>
<evidence type="ECO:0000256" key="1">
    <source>
        <dbReference type="ARBA" id="ARBA00022801"/>
    </source>
</evidence>
<reference evidence="3 6" key="2">
    <citation type="submission" date="2016-11" db="EMBL/GenBank/DDBJ databases">
        <title>Genomic analysis of Caldithrix abyssi and proposal of a novel bacterial phylum Caldithrichaeota.</title>
        <authorList>
            <person name="Kublanov I."/>
            <person name="Sigalova O."/>
            <person name="Gavrilov S."/>
            <person name="Lebedinsky A."/>
            <person name="Ivanova N."/>
            <person name="Daum C."/>
            <person name="Reddy T."/>
            <person name="Klenk H.P."/>
            <person name="Goker M."/>
            <person name="Reva O."/>
            <person name="Miroshnichenko M."/>
            <person name="Kyprides N."/>
            <person name="Woyke T."/>
            <person name="Gelfand M."/>
        </authorList>
    </citation>
    <scope>NUCLEOTIDE SEQUENCE [LARGE SCALE GENOMIC DNA]</scope>
    <source>
        <strain evidence="3 6">LF13</strain>
    </source>
</reference>
<dbReference type="Gene3D" id="3.60.40.10">
    <property type="entry name" value="PPM-type phosphatase domain"/>
    <property type="match status" value="1"/>
</dbReference>
<dbReference type="GO" id="GO:0016791">
    <property type="term" value="F:phosphatase activity"/>
    <property type="evidence" value="ECO:0007669"/>
    <property type="project" value="TreeGrafter"/>
</dbReference>
<keyword evidence="1" id="KW-0378">Hydrolase</keyword>
<dbReference type="InterPro" id="IPR036457">
    <property type="entry name" value="PPM-type-like_dom_sf"/>
</dbReference>
<proteinExistence type="predicted"/>